<keyword evidence="1" id="KW-0472">Membrane</keyword>
<evidence type="ECO:0000313" key="4">
    <source>
        <dbReference type="Proteomes" id="UP000635335"/>
    </source>
</evidence>
<feature type="transmembrane region" description="Helical" evidence="1">
    <location>
        <begin position="226"/>
        <end position="251"/>
    </location>
</feature>
<evidence type="ECO:0000313" key="3">
    <source>
        <dbReference type="EMBL" id="MBH1921131.1"/>
    </source>
</evidence>
<protein>
    <submittedName>
        <fullName evidence="3">Fatty acid desaturase</fullName>
    </submittedName>
</protein>
<gene>
    <name evidence="3" type="ORF">I5U16_13350</name>
</gene>
<dbReference type="Proteomes" id="UP000635335">
    <property type="component" value="Unassembled WGS sequence"/>
</dbReference>
<evidence type="ECO:0000259" key="2">
    <source>
        <dbReference type="Pfam" id="PF00487"/>
    </source>
</evidence>
<organism evidence="3 4">
    <name type="scientific">Serratia surfactantfaciens</name>
    <dbReference type="NCBI Taxonomy" id="2741499"/>
    <lineage>
        <taxon>Bacteria</taxon>
        <taxon>Pseudomonadati</taxon>
        <taxon>Pseudomonadota</taxon>
        <taxon>Gammaproteobacteria</taxon>
        <taxon>Enterobacterales</taxon>
        <taxon>Yersiniaceae</taxon>
        <taxon>Serratia</taxon>
    </lineage>
</organism>
<dbReference type="EMBL" id="JADUMB010000004">
    <property type="protein sequence ID" value="MBH1921131.1"/>
    <property type="molecule type" value="Genomic_DNA"/>
</dbReference>
<feature type="transmembrane region" description="Helical" evidence="1">
    <location>
        <begin position="37"/>
        <end position="57"/>
    </location>
</feature>
<comment type="caution">
    <text evidence="3">The sequence shown here is derived from an EMBL/GenBank/DDBJ whole genome shotgun (WGS) entry which is preliminary data.</text>
</comment>
<dbReference type="InterPro" id="IPR005804">
    <property type="entry name" value="FA_desaturase_dom"/>
</dbReference>
<keyword evidence="1" id="KW-1133">Transmembrane helix</keyword>
<reference evidence="3 4" key="1">
    <citation type="submission" date="2020-11" db="EMBL/GenBank/DDBJ databases">
        <title>Enhanced detection system for hospital associated transmission using whole genome sequencing surveillance.</title>
        <authorList>
            <person name="Harrison L.H."/>
            <person name="Van Tyne D."/>
            <person name="Marsh J.W."/>
            <person name="Griffith M.P."/>
            <person name="Snyder D.J."/>
            <person name="Cooper V.S."/>
            <person name="Mustapha M."/>
        </authorList>
    </citation>
    <scope>NUCLEOTIDE SEQUENCE [LARGE SCALE GENOMIC DNA]</scope>
    <source>
        <strain evidence="3 4">SER00227</strain>
    </source>
</reference>
<dbReference type="Pfam" id="PF00487">
    <property type="entry name" value="FA_desaturase"/>
    <property type="match status" value="1"/>
</dbReference>
<name>A0ABS0M0Q2_9GAMM</name>
<keyword evidence="1" id="KW-0812">Transmembrane</keyword>
<feature type="transmembrane region" description="Helical" evidence="1">
    <location>
        <begin position="179"/>
        <end position="200"/>
    </location>
</feature>
<proteinExistence type="predicted"/>
<keyword evidence="4" id="KW-1185">Reference proteome</keyword>
<feature type="transmembrane region" description="Helical" evidence="1">
    <location>
        <begin position="63"/>
        <end position="79"/>
    </location>
</feature>
<evidence type="ECO:0000256" key="1">
    <source>
        <dbReference type="SAM" id="Phobius"/>
    </source>
</evidence>
<sequence length="338" mass="39879">MHDQESPPAARANAIKKVIIRYNKELRERHRWLRHQNVIGLSIMVLSVSLLLFSSALYIYSYIPWWLCLLLNAFFVSLVHEVEHDLIHDLYFRNNKLVYHAMMLTAWLVRPSNSNPWIRRNLHLRHHQLSGTAEDIEERAITNGSRWGFIRLLITSDLLLSSTKLFFDIPTWKERMHNLRIGGSALFPLTILTCCLWYYFLTVNLADWIFTLSGQPIIWSEAHQTFMHYLTIATVTLIAPNMLWSFCLHFVSSNIHYYGDIDSSNIIQQTQVMNSRWLWPFHLFCANFGSTHGIHHLVVNEPFYIRQMSARVAHQTMRENGVRFNDFGTFFRANRWSK</sequence>
<feature type="domain" description="Fatty acid desaturase" evidence="2">
    <location>
        <begin position="62"/>
        <end position="326"/>
    </location>
</feature>
<accession>A0ABS0M0Q2</accession>